<keyword evidence="4 7" id="KW-0812">Transmembrane</keyword>
<accession>D9SUD0</accession>
<evidence type="ECO:0000256" key="7">
    <source>
        <dbReference type="RuleBase" id="RU363032"/>
    </source>
</evidence>
<dbReference type="HOGENOM" id="CLU_016047_1_2_9"/>
<dbReference type="PANTHER" id="PTHR43744">
    <property type="entry name" value="ABC TRANSPORTER PERMEASE PROTEIN MG189-RELATED-RELATED"/>
    <property type="match status" value="1"/>
</dbReference>
<evidence type="ECO:0000256" key="4">
    <source>
        <dbReference type="ARBA" id="ARBA00022692"/>
    </source>
</evidence>
<organism evidence="9 10">
    <name type="scientific">Clostridium cellulovorans (strain ATCC 35296 / DSM 3052 / OCM 3 / 743B)</name>
    <dbReference type="NCBI Taxonomy" id="573061"/>
    <lineage>
        <taxon>Bacteria</taxon>
        <taxon>Bacillati</taxon>
        <taxon>Bacillota</taxon>
        <taxon>Clostridia</taxon>
        <taxon>Eubacteriales</taxon>
        <taxon>Clostridiaceae</taxon>
        <taxon>Clostridium</taxon>
    </lineage>
</organism>
<dbReference type="eggNOG" id="COG0395">
    <property type="taxonomic scope" value="Bacteria"/>
</dbReference>
<dbReference type="PANTHER" id="PTHR43744:SF3">
    <property type="entry name" value="LACTOSE TRANSPORT SYSTEM PERMEASE PROTEIN LACG"/>
    <property type="match status" value="1"/>
</dbReference>
<sequence length="289" mass="32245">MLFKKRKGPVLTAVEIQSPIGKAVNYLLLGILSIMVLGPIFIVFNGSFKGNEEYMYSGIFELPKNFTLINYQQVVEKGKMLLAFKNTVILIVISVFLSVMLGSMVAYVLGRFNFKHKKLILLLFLIPTFIPSITTQVATFSIIKGLGLFNTRLAAILIYAGADITQIYIFLQFMDNIPYSLDESAVIEGASYFKIYRSIILPQLKPAMATVIILKVIGIYNDMLTPYLYMPKTSLKTVSTALMSFSSDQNSQWNIMGAGIMAVMVPTLVLYLFLQKFIFAGITDGAVKE</sequence>
<proteinExistence type="inferred from homology"/>
<dbReference type="Pfam" id="PF00528">
    <property type="entry name" value="BPD_transp_1"/>
    <property type="match status" value="1"/>
</dbReference>
<dbReference type="PROSITE" id="PS50928">
    <property type="entry name" value="ABC_TM1"/>
    <property type="match status" value="1"/>
</dbReference>
<keyword evidence="5 7" id="KW-1133">Transmembrane helix</keyword>
<dbReference type="OrthoDB" id="9794684at2"/>
<feature type="transmembrane region" description="Helical" evidence="7">
    <location>
        <begin position="253"/>
        <end position="274"/>
    </location>
</feature>
<comment type="subcellular location">
    <subcellularLocation>
        <location evidence="1 7">Cell membrane</location>
        <topology evidence="1 7">Multi-pass membrane protein</topology>
    </subcellularLocation>
</comment>
<feature type="transmembrane region" description="Helical" evidence="7">
    <location>
        <begin position="121"/>
        <end position="143"/>
    </location>
</feature>
<evidence type="ECO:0000256" key="5">
    <source>
        <dbReference type="ARBA" id="ARBA00022989"/>
    </source>
</evidence>
<feature type="transmembrane region" description="Helical" evidence="7">
    <location>
        <begin position="207"/>
        <end position="229"/>
    </location>
</feature>
<dbReference type="EMBL" id="CP002160">
    <property type="protein sequence ID" value="ADL52885.1"/>
    <property type="molecule type" value="Genomic_DNA"/>
</dbReference>
<feature type="transmembrane region" description="Helical" evidence="7">
    <location>
        <begin position="88"/>
        <end position="109"/>
    </location>
</feature>
<keyword evidence="6 7" id="KW-0472">Membrane</keyword>
<evidence type="ECO:0000256" key="6">
    <source>
        <dbReference type="ARBA" id="ARBA00023136"/>
    </source>
</evidence>
<dbReference type="GO" id="GO:0055085">
    <property type="term" value="P:transmembrane transport"/>
    <property type="evidence" value="ECO:0007669"/>
    <property type="project" value="InterPro"/>
</dbReference>
<feature type="transmembrane region" description="Helical" evidence="7">
    <location>
        <begin position="149"/>
        <end position="171"/>
    </location>
</feature>
<evidence type="ECO:0000313" key="10">
    <source>
        <dbReference type="Proteomes" id="UP000002730"/>
    </source>
</evidence>
<keyword evidence="2 7" id="KW-0813">Transport</keyword>
<evidence type="ECO:0000259" key="8">
    <source>
        <dbReference type="PROSITE" id="PS50928"/>
    </source>
</evidence>
<dbReference type="Gene3D" id="1.10.3720.10">
    <property type="entry name" value="MetI-like"/>
    <property type="match status" value="1"/>
</dbReference>
<evidence type="ECO:0000256" key="2">
    <source>
        <dbReference type="ARBA" id="ARBA00022448"/>
    </source>
</evidence>
<dbReference type="GO" id="GO:0005886">
    <property type="term" value="C:plasma membrane"/>
    <property type="evidence" value="ECO:0007669"/>
    <property type="project" value="UniProtKB-SubCell"/>
</dbReference>
<feature type="transmembrane region" description="Helical" evidence="7">
    <location>
        <begin position="26"/>
        <end position="48"/>
    </location>
</feature>
<dbReference type="STRING" id="573061.Clocel_3199"/>
<dbReference type="Proteomes" id="UP000002730">
    <property type="component" value="Chromosome"/>
</dbReference>
<comment type="similarity">
    <text evidence="7">Belongs to the binding-protein-dependent transport system permease family.</text>
</comment>
<dbReference type="InterPro" id="IPR000515">
    <property type="entry name" value="MetI-like"/>
</dbReference>
<dbReference type="SUPFAM" id="SSF161098">
    <property type="entry name" value="MetI-like"/>
    <property type="match status" value="1"/>
</dbReference>
<keyword evidence="10" id="KW-1185">Reference proteome</keyword>
<evidence type="ECO:0000256" key="1">
    <source>
        <dbReference type="ARBA" id="ARBA00004651"/>
    </source>
</evidence>
<keyword evidence="3" id="KW-1003">Cell membrane</keyword>
<name>D9SUD0_CLOC7</name>
<dbReference type="KEGG" id="ccb:Clocel_3199"/>
<evidence type="ECO:0000313" key="9">
    <source>
        <dbReference type="EMBL" id="ADL52885.1"/>
    </source>
</evidence>
<dbReference type="AlphaFoldDB" id="D9SUD0"/>
<gene>
    <name evidence="9" type="ordered locus">Clocel_3199</name>
</gene>
<dbReference type="CDD" id="cd06261">
    <property type="entry name" value="TM_PBP2"/>
    <property type="match status" value="1"/>
</dbReference>
<dbReference type="RefSeq" id="WP_010073269.1">
    <property type="nucleotide sequence ID" value="NC_014393.1"/>
</dbReference>
<reference evidence="9 10" key="1">
    <citation type="submission" date="2010-08" db="EMBL/GenBank/DDBJ databases">
        <title>Complete sequence of Clostridium cellulovorans 743B.</title>
        <authorList>
            <consortium name="US DOE Joint Genome Institute"/>
            <person name="Lucas S."/>
            <person name="Copeland A."/>
            <person name="Lapidus A."/>
            <person name="Cheng J.-F."/>
            <person name="Bruce D."/>
            <person name="Goodwin L."/>
            <person name="Pitluck S."/>
            <person name="Chertkov O."/>
            <person name="Detter J.C."/>
            <person name="Han C."/>
            <person name="Tapia R."/>
            <person name="Land M."/>
            <person name="Hauser L."/>
            <person name="Chang Y.-J."/>
            <person name="Jeffries C."/>
            <person name="Kyrpides N."/>
            <person name="Ivanova N."/>
            <person name="Mikhailova N."/>
            <person name="Hemme C.L."/>
            <person name="Woyke T."/>
        </authorList>
    </citation>
    <scope>NUCLEOTIDE SEQUENCE [LARGE SCALE GENOMIC DNA]</scope>
    <source>
        <strain evidence="10">ATCC 35296 / DSM 3052 / OCM 3 / 743B</strain>
    </source>
</reference>
<feature type="domain" description="ABC transmembrane type-1" evidence="8">
    <location>
        <begin position="84"/>
        <end position="274"/>
    </location>
</feature>
<evidence type="ECO:0000256" key="3">
    <source>
        <dbReference type="ARBA" id="ARBA00022475"/>
    </source>
</evidence>
<dbReference type="InterPro" id="IPR035906">
    <property type="entry name" value="MetI-like_sf"/>
</dbReference>
<protein>
    <submittedName>
        <fullName evidence="9">Binding-protein-dependent transport systems inner membrane component</fullName>
    </submittedName>
</protein>